<dbReference type="InterPro" id="IPR006522">
    <property type="entry name" value="Phage_virion_morphogenesis"/>
</dbReference>
<dbReference type="EMBL" id="OR338916">
    <property type="protein sequence ID" value="WNL49503.1"/>
    <property type="molecule type" value="Genomic_DNA"/>
</dbReference>
<dbReference type="Proteomes" id="UP001304814">
    <property type="component" value="Segment"/>
</dbReference>
<dbReference type="Pfam" id="PF05069">
    <property type="entry name" value="Phage_tail_S"/>
    <property type="match status" value="1"/>
</dbReference>
<name>A0AA96ENW4_9CAUD</name>
<sequence length="147" mass="16065">MATNTEITVNISQTLANLMRMNSELKNMKEPLTQSATYMEGSIGRRFSAAAWTPLAASTIKRHPHRAGGKPLNDGGTLRGSVTGGAIKTVGRESLHFGTNLPYAAIHNFGGATKFGYIPQRQFLYFDSKDEAAIKRVFEEYIKGLAN</sequence>
<organism evidence="1 2">
    <name type="scientific">Bacillus phage DZ1</name>
    <dbReference type="NCBI Taxonomy" id="3075862"/>
    <lineage>
        <taxon>Viruses</taxon>
        <taxon>Duplodnaviria</taxon>
        <taxon>Heunggongvirae</taxon>
        <taxon>Uroviricota</taxon>
        <taxon>Caudoviricetes</taxon>
        <taxon>Ehrlichviridae</taxon>
        <taxon>Dazunavirus</taxon>
        <taxon>Dazunavirus DZ1</taxon>
    </lineage>
</organism>
<proteinExistence type="predicted"/>
<accession>A0AA96ENW4</accession>
<evidence type="ECO:0000313" key="1">
    <source>
        <dbReference type="EMBL" id="WNL49503.1"/>
    </source>
</evidence>
<protein>
    <submittedName>
        <fullName evidence="1">Virion morphogenesis protein</fullName>
    </submittedName>
</protein>
<evidence type="ECO:0000313" key="2">
    <source>
        <dbReference type="Proteomes" id="UP001304814"/>
    </source>
</evidence>
<keyword evidence="2" id="KW-1185">Reference proteome</keyword>
<reference evidence="1 2" key="1">
    <citation type="submission" date="2023-07" db="EMBL/GenBank/DDBJ databases">
        <title>Isolation and characterization of Bacillus cereus bacteriophage DZ1 and its application in foods.</title>
        <authorList>
            <person name="Huang Z."/>
            <person name="Ding Y."/>
            <person name="Wu Q."/>
        </authorList>
    </citation>
    <scope>NUCLEOTIDE SEQUENCE [LARGE SCALE GENOMIC DNA]</scope>
</reference>